<reference evidence="2" key="1">
    <citation type="submission" date="2016-10" db="EMBL/GenBank/DDBJ databases">
        <authorList>
            <person name="Varghese N."/>
            <person name="Submissions S."/>
        </authorList>
    </citation>
    <scope>NUCLEOTIDE SEQUENCE [LARGE SCALE GENOMIC DNA]</scope>
    <source>
        <strain evidence="2">DSM 45789</strain>
    </source>
</reference>
<dbReference type="AlphaFoldDB" id="A0A1I6PMY4"/>
<evidence type="ECO:0000313" key="1">
    <source>
        <dbReference type="EMBL" id="SFS41490.1"/>
    </source>
</evidence>
<gene>
    <name evidence="1" type="ORF">SAMN05444972_10221</name>
</gene>
<protein>
    <submittedName>
        <fullName evidence="1">Uncharacterized protein</fullName>
    </submittedName>
</protein>
<dbReference type="OrthoDB" id="9846871at2"/>
<proteinExistence type="predicted"/>
<name>A0A1I6PMY4_9BACL</name>
<evidence type="ECO:0000313" key="2">
    <source>
        <dbReference type="Proteomes" id="UP000198660"/>
    </source>
</evidence>
<dbReference type="Proteomes" id="UP000198660">
    <property type="component" value="Unassembled WGS sequence"/>
</dbReference>
<accession>A0A1I6PMY4</accession>
<sequence>MGSKPLEFSQSERELLMMSLGSREEKILDAMEDRFHEIVGEKHAPRVEKMMRNLFNDWHSLNETRQLKERLHRATSESEGHIKAVPK</sequence>
<keyword evidence="2" id="KW-1185">Reference proteome</keyword>
<organism evidence="1 2">
    <name type="scientific">Marininema halotolerans</name>
    <dbReference type="NCBI Taxonomy" id="1155944"/>
    <lineage>
        <taxon>Bacteria</taxon>
        <taxon>Bacillati</taxon>
        <taxon>Bacillota</taxon>
        <taxon>Bacilli</taxon>
        <taxon>Bacillales</taxon>
        <taxon>Thermoactinomycetaceae</taxon>
        <taxon>Marininema</taxon>
    </lineage>
</organism>
<dbReference type="RefSeq" id="WP_140413530.1">
    <property type="nucleotide sequence ID" value="NZ_FPAA01000002.1"/>
</dbReference>
<dbReference type="EMBL" id="FPAA01000002">
    <property type="protein sequence ID" value="SFS41490.1"/>
    <property type="molecule type" value="Genomic_DNA"/>
</dbReference>